<dbReference type="WBParaSite" id="TCLT_0000815501-mRNA-1">
    <property type="protein sequence ID" value="TCLT_0000815501-mRNA-1"/>
    <property type="gene ID" value="TCLT_0000815501"/>
</dbReference>
<dbReference type="Proteomes" id="UP000276776">
    <property type="component" value="Unassembled WGS sequence"/>
</dbReference>
<name>A0A0N5D581_THECL</name>
<reference evidence="4" key="1">
    <citation type="submission" date="2017-02" db="UniProtKB">
        <authorList>
            <consortium name="WormBaseParasite"/>
        </authorList>
    </citation>
    <scope>IDENTIFICATION</scope>
</reference>
<gene>
    <name evidence="2" type="ORF">TCLT_LOCUS8144</name>
</gene>
<organism evidence="4">
    <name type="scientific">Thelazia callipaeda</name>
    <name type="common">Oriental eyeworm</name>
    <name type="synonym">Parasitic nematode</name>
    <dbReference type="NCBI Taxonomy" id="103827"/>
    <lineage>
        <taxon>Eukaryota</taxon>
        <taxon>Metazoa</taxon>
        <taxon>Ecdysozoa</taxon>
        <taxon>Nematoda</taxon>
        <taxon>Chromadorea</taxon>
        <taxon>Rhabditida</taxon>
        <taxon>Spirurina</taxon>
        <taxon>Spiruromorpha</taxon>
        <taxon>Thelazioidea</taxon>
        <taxon>Thelaziidae</taxon>
        <taxon>Thelazia</taxon>
    </lineage>
</organism>
<reference evidence="2 3" key="2">
    <citation type="submission" date="2018-11" db="EMBL/GenBank/DDBJ databases">
        <authorList>
            <consortium name="Pathogen Informatics"/>
        </authorList>
    </citation>
    <scope>NUCLEOTIDE SEQUENCE [LARGE SCALE GENOMIC DNA]</scope>
</reference>
<protein>
    <submittedName>
        <fullName evidence="4">Ovule protein</fullName>
    </submittedName>
</protein>
<feature type="compositionally biased region" description="Basic and acidic residues" evidence="1">
    <location>
        <begin position="67"/>
        <end position="78"/>
    </location>
</feature>
<keyword evidence="3" id="KW-1185">Reference proteome</keyword>
<feature type="region of interest" description="Disordered" evidence="1">
    <location>
        <begin position="54"/>
        <end position="78"/>
    </location>
</feature>
<evidence type="ECO:0000313" key="4">
    <source>
        <dbReference type="WBParaSite" id="TCLT_0000815501-mRNA-1"/>
    </source>
</evidence>
<evidence type="ECO:0000313" key="3">
    <source>
        <dbReference type="Proteomes" id="UP000276776"/>
    </source>
</evidence>
<sequence length="78" mass="8867">MSWVSLRLVEEKQKKGHREDLESYRTSTCDVTSGKGVECCLVTLLTSRRNITPHSSHAIHPSFFNRSKGDQKTVPDSY</sequence>
<dbReference type="EMBL" id="UYYF01004590">
    <property type="protein sequence ID" value="VDN05670.1"/>
    <property type="molecule type" value="Genomic_DNA"/>
</dbReference>
<proteinExistence type="predicted"/>
<dbReference type="AlphaFoldDB" id="A0A0N5D581"/>
<accession>A0A0N5D581</accession>
<evidence type="ECO:0000256" key="1">
    <source>
        <dbReference type="SAM" id="MobiDB-lite"/>
    </source>
</evidence>
<evidence type="ECO:0000313" key="2">
    <source>
        <dbReference type="EMBL" id="VDN05670.1"/>
    </source>
</evidence>